<organism evidence="1">
    <name type="scientific">Arundo donax</name>
    <name type="common">Giant reed</name>
    <name type="synonym">Donax arundinaceus</name>
    <dbReference type="NCBI Taxonomy" id="35708"/>
    <lineage>
        <taxon>Eukaryota</taxon>
        <taxon>Viridiplantae</taxon>
        <taxon>Streptophyta</taxon>
        <taxon>Embryophyta</taxon>
        <taxon>Tracheophyta</taxon>
        <taxon>Spermatophyta</taxon>
        <taxon>Magnoliopsida</taxon>
        <taxon>Liliopsida</taxon>
        <taxon>Poales</taxon>
        <taxon>Poaceae</taxon>
        <taxon>PACMAD clade</taxon>
        <taxon>Arundinoideae</taxon>
        <taxon>Arundineae</taxon>
        <taxon>Arundo</taxon>
    </lineage>
</organism>
<dbReference type="AlphaFoldDB" id="A0A0A9ER86"/>
<dbReference type="EMBL" id="GBRH01194641">
    <property type="protein sequence ID" value="JAE03255.1"/>
    <property type="molecule type" value="Transcribed_RNA"/>
</dbReference>
<name>A0A0A9ER86_ARUDO</name>
<protein>
    <submittedName>
        <fullName evidence="1">Uncharacterized protein</fullName>
    </submittedName>
</protein>
<sequence length="75" mass="7990">MNVGSQPNAGTRPQCLMPDSKANSLYSTSISSKVSMCSLTKLMGTARRLFTPFCPSSIIVSSVYGFSHSTGPTRL</sequence>
<accession>A0A0A9ER86</accession>
<reference evidence="1" key="1">
    <citation type="submission" date="2014-09" db="EMBL/GenBank/DDBJ databases">
        <authorList>
            <person name="Magalhaes I.L.F."/>
            <person name="Oliveira U."/>
            <person name="Santos F.R."/>
            <person name="Vidigal T.H.D.A."/>
            <person name="Brescovit A.D."/>
            <person name="Santos A.J."/>
        </authorList>
    </citation>
    <scope>NUCLEOTIDE SEQUENCE</scope>
    <source>
        <tissue evidence="1">Shoot tissue taken approximately 20 cm above the soil surface</tissue>
    </source>
</reference>
<proteinExistence type="predicted"/>
<reference evidence="1" key="2">
    <citation type="journal article" date="2015" name="Data Brief">
        <title>Shoot transcriptome of the giant reed, Arundo donax.</title>
        <authorList>
            <person name="Barrero R.A."/>
            <person name="Guerrero F.D."/>
            <person name="Moolhuijzen P."/>
            <person name="Goolsby J.A."/>
            <person name="Tidwell J."/>
            <person name="Bellgard S.E."/>
            <person name="Bellgard M.I."/>
        </authorList>
    </citation>
    <scope>NUCLEOTIDE SEQUENCE</scope>
    <source>
        <tissue evidence="1">Shoot tissue taken approximately 20 cm above the soil surface</tissue>
    </source>
</reference>
<evidence type="ECO:0000313" key="1">
    <source>
        <dbReference type="EMBL" id="JAE03255.1"/>
    </source>
</evidence>